<gene>
    <name evidence="5" type="ORF">D0Y65_047723</name>
    <name evidence="4" type="ORF">glysoja_030328</name>
</gene>
<evidence type="ECO:0000256" key="1">
    <source>
        <dbReference type="ARBA" id="ARBA00022729"/>
    </source>
</evidence>
<name>A0A0B2PFD4_GLYSO</name>
<evidence type="ECO:0000259" key="3">
    <source>
        <dbReference type="Pfam" id="PF05617"/>
    </source>
</evidence>
<feature type="chain" id="PRO_5040563225" description="Prolamin-like domain-containing protein" evidence="2">
    <location>
        <begin position="28"/>
        <end position="235"/>
    </location>
</feature>
<evidence type="ECO:0000256" key="2">
    <source>
        <dbReference type="SAM" id="SignalP"/>
    </source>
</evidence>
<feature type="signal peptide" evidence="2">
    <location>
        <begin position="1"/>
        <end position="27"/>
    </location>
</feature>
<dbReference type="PANTHER" id="PTHR31207">
    <property type="entry name" value="ECA1 GAMETOGENESIS FAMILY PROTEIN (DUF784)-RELATED-RELATED"/>
    <property type="match status" value="1"/>
</dbReference>
<dbReference type="Proteomes" id="UP000053555">
    <property type="component" value="Unassembled WGS sequence"/>
</dbReference>
<proteinExistence type="predicted"/>
<organism evidence="4">
    <name type="scientific">Glycine soja</name>
    <name type="common">Wild soybean</name>
    <dbReference type="NCBI Taxonomy" id="3848"/>
    <lineage>
        <taxon>Eukaryota</taxon>
        <taxon>Viridiplantae</taxon>
        <taxon>Streptophyta</taxon>
        <taxon>Embryophyta</taxon>
        <taxon>Tracheophyta</taxon>
        <taxon>Spermatophyta</taxon>
        <taxon>Magnoliopsida</taxon>
        <taxon>eudicotyledons</taxon>
        <taxon>Gunneridae</taxon>
        <taxon>Pentapetalae</taxon>
        <taxon>rosids</taxon>
        <taxon>fabids</taxon>
        <taxon>Fabales</taxon>
        <taxon>Fabaceae</taxon>
        <taxon>Papilionoideae</taxon>
        <taxon>50 kb inversion clade</taxon>
        <taxon>NPAAA clade</taxon>
        <taxon>indigoferoid/millettioid clade</taxon>
        <taxon>Phaseoleae</taxon>
        <taxon>Glycine</taxon>
        <taxon>Glycine subgen. Soja</taxon>
    </lineage>
</organism>
<feature type="domain" description="Prolamin-like" evidence="3">
    <location>
        <begin position="50"/>
        <end position="121"/>
    </location>
</feature>
<dbReference type="Proteomes" id="UP000289340">
    <property type="component" value="Chromosome 18"/>
</dbReference>
<dbReference type="Pfam" id="PF05617">
    <property type="entry name" value="Prolamin_like"/>
    <property type="match status" value="2"/>
</dbReference>
<reference evidence="5 6" key="2">
    <citation type="submission" date="2018-09" db="EMBL/GenBank/DDBJ databases">
        <title>A high-quality reference genome of wild soybean provides a powerful tool to mine soybean genomes.</title>
        <authorList>
            <person name="Xie M."/>
            <person name="Chung C.Y.L."/>
            <person name="Li M.-W."/>
            <person name="Wong F.-L."/>
            <person name="Chan T.-F."/>
            <person name="Lam H.-M."/>
        </authorList>
    </citation>
    <scope>NUCLEOTIDE SEQUENCE [LARGE SCALE GENOMIC DNA]</scope>
    <source>
        <strain evidence="6">cv. W05</strain>
        <tissue evidence="5">Hypocotyl of etiolated seedlings</tissue>
    </source>
</reference>
<protein>
    <recommendedName>
        <fullName evidence="3">Prolamin-like domain-containing protein</fullName>
    </recommendedName>
</protein>
<accession>A0A0B2PFD4</accession>
<dbReference type="EMBL" id="QZWG01000018">
    <property type="protein sequence ID" value="RZB50987.1"/>
    <property type="molecule type" value="Genomic_DNA"/>
</dbReference>
<sequence length="235" mass="26461">MATFNNLCLMVVVSMVITALLVKTGHSYEDQSSEEAVPPMTDVEEHLVACIMKLQRPCDELYVFGTIFFGNKRISKDCCTNIHDMGKPCHDALTTYFIGLPKFEAKRTQILERSNQVWKQCNNTSAQLDHEVPNNNLASDAGYVPTDPPVSPSYENYLRDCAAKLHPHCGDQFYAGIFYGRGTISKDCCKNVVTDVGKTCYDNMTKYVLGSPQFKENEAQIMNRSNQIWNDCTLD</sequence>
<keyword evidence="6" id="KW-1185">Reference proteome</keyword>
<dbReference type="Gramene" id="XM_028356719.1">
    <property type="protein sequence ID" value="XP_028212520.1"/>
    <property type="gene ID" value="LOC114395030"/>
</dbReference>
<dbReference type="AlphaFoldDB" id="A0A0B2PFD4"/>
<dbReference type="InterPro" id="IPR040220">
    <property type="entry name" value="DD11"/>
</dbReference>
<evidence type="ECO:0000313" key="5">
    <source>
        <dbReference type="EMBL" id="RZB50987.1"/>
    </source>
</evidence>
<dbReference type="PANTHER" id="PTHR31207:SF23">
    <property type="entry name" value="DOWNREGULATED IN DIF1 18-RELATED"/>
    <property type="match status" value="1"/>
</dbReference>
<evidence type="ECO:0000313" key="4">
    <source>
        <dbReference type="EMBL" id="KHN06262.1"/>
    </source>
</evidence>
<feature type="domain" description="Prolamin-like" evidence="3">
    <location>
        <begin position="160"/>
        <end position="232"/>
    </location>
</feature>
<keyword evidence="1 2" id="KW-0732">Signal</keyword>
<dbReference type="EMBL" id="KN667666">
    <property type="protein sequence ID" value="KHN06262.1"/>
    <property type="molecule type" value="Genomic_DNA"/>
</dbReference>
<evidence type="ECO:0000313" key="6">
    <source>
        <dbReference type="Proteomes" id="UP000289340"/>
    </source>
</evidence>
<dbReference type="InterPro" id="IPR008502">
    <property type="entry name" value="Prolamin-like"/>
</dbReference>
<reference evidence="4" key="1">
    <citation type="submission" date="2014-07" db="EMBL/GenBank/DDBJ databases">
        <title>Identification of a novel salt tolerance gene in wild soybean by whole-genome sequencing.</title>
        <authorList>
            <person name="Lam H.-M."/>
            <person name="Qi X."/>
            <person name="Li M.-W."/>
            <person name="Liu X."/>
            <person name="Xie M."/>
            <person name="Ni M."/>
            <person name="Xu X."/>
        </authorList>
    </citation>
    <scope>NUCLEOTIDE SEQUENCE [LARGE SCALE GENOMIC DNA]</scope>
    <source>
        <tissue evidence="4">Root</tissue>
    </source>
</reference>